<protein>
    <submittedName>
        <fullName evidence="9">Uncharacterized protein</fullName>
    </submittedName>
</protein>
<organism evidence="9 10">
    <name type="scientific">Talaromyces rugulosus</name>
    <name type="common">Penicillium rugulosum</name>
    <dbReference type="NCBI Taxonomy" id="121627"/>
    <lineage>
        <taxon>Eukaryota</taxon>
        <taxon>Fungi</taxon>
        <taxon>Dikarya</taxon>
        <taxon>Ascomycota</taxon>
        <taxon>Pezizomycotina</taxon>
        <taxon>Eurotiomycetes</taxon>
        <taxon>Eurotiomycetidae</taxon>
        <taxon>Eurotiales</taxon>
        <taxon>Trichocomaceae</taxon>
        <taxon>Talaromyces</taxon>
        <taxon>Talaromyces sect. Islandici</taxon>
    </lineage>
</organism>
<feature type="compositionally biased region" description="Basic and acidic residues" evidence="7">
    <location>
        <begin position="12"/>
        <end position="27"/>
    </location>
</feature>
<evidence type="ECO:0000256" key="8">
    <source>
        <dbReference type="SAM" id="Phobius"/>
    </source>
</evidence>
<accession>A0A7H8R730</accession>
<evidence type="ECO:0000313" key="10">
    <source>
        <dbReference type="Proteomes" id="UP000509510"/>
    </source>
</evidence>
<dbReference type="PANTHER" id="PTHR43549">
    <property type="entry name" value="MULTIDRUG RESISTANCE PROTEIN YPNP-RELATED"/>
    <property type="match status" value="1"/>
</dbReference>
<keyword evidence="10" id="KW-1185">Reference proteome</keyword>
<comment type="subcellular location">
    <subcellularLocation>
        <location evidence="1">Cell membrane</location>
        <topology evidence="1">Multi-pass membrane protein</topology>
    </subcellularLocation>
</comment>
<sequence>MSPSPKISTRARATDINEGRENDIRGPDEHQVHRQLWSREGFPGSVVFNFCAFLLLALYSTLSKLWVANIDSSQVVTTDVYTYIGVIAQVLNDGLPRSAWLIIGDKSTRTTSSRLTLSYTMIVVQIALGALMMVLFLASSDKLAAAFVPEQVRQSSLTYVRISSVEALSSAMETVVSSCTRALDHPDVPLLISSMKFVVNIMLDLLIISRFHVGSFVPTVNTQAWIRLACDLSSAICGLLYFLYISFKLRRQSQEQTATLSLTALKTLARPSSYTFTESVIRNAIYLWIVSRIILLGDNYATAWGVFTTIRWGLVMVPVQAFEASTLTFVGHNWGKWRAHVGVNLRRPTASKAEIFSIIRPALISCFVVLIIEVILCIVLSTRGIQSFAYFLSNSEAVAEITQMMWKAIDWTYIFYALNYQLAAILLAASPRWYLYQALGSNFLWMLPWAIVVTKMSFTPSKSWTIYAIIFGGALVFDFVDVSLTLLIWGFRLSKGKVKVGVLKRQV</sequence>
<evidence type="ECO:0000256" key="5">
    <source>
        <dbReference type="ARBA" id="ARBA00022989"/>
    </source>
</evidence>
<dbReference type="GO" id="GO:0005886">
    <property type="term" value="C:plasma membrane"/>
    <property type="evidence" value="ECO:0007669"/>
    <property type="project" value="UniProtKB-SubCell"/>
</dbReference>
<dbReference type="RefSeq" id="XP_035347952.1">
    <property type="nucleotide sequence ID" value="XM_035492059.1"/>
</dbReference>
<evidence type="ECO:0000256" key="3">
    <source>
        <dbReference type="ARBA" id="ARBA00022475"/>
    </source>
</evidence>
<dbReference type="PANTHER" id="PTHR43549:SF2">
    <property type="entry name" value="MULTIDRUG RESISTANCE PROTEIN NORM-RELATED"/>
    <property type="match status" value="1"/>
</dbReference>
<keyword evidence="4 8" id="KW-0812">Transmembrane</keyword>
<feature type="transmembrane region" description="Helical" evidence="8">
    <location>
        <begin position="464"/>
        <end position="489"/>
    </location>
</feature>
<gene>
    <name evidence="9" type="ORF">TRUGW13939_08934</name>
</gene>
<dbReference type="InterPro" id="IPR052031">
    <property type="entry name" value="Membrane_Transporter-Flippase"/>
</dbReference>
<keyword evidence="2" id="KW-0813">Transport</keyword>
<evidence type="ECO:0000256" key="1">
    <source>
        <dbReference type="ARBA" id="ARBA00004651"/>
    </source>
</evidence>
<dbReference type="KEGG" id="trg:TRUGW13939_08934"/>
<reference evidence="10" key="1">
    <citation type="submission" date="2020-06" db="EMBL/GenBank/DDBJ databases">
        <title>A chromosome-scale genome assembly of Talaromyces rugulosus W13939.</title>
        <authorList>
            <person name="Wang B."/>
            <person name="Guo L."/>
            <person name="Ye K."/>
            <person name="Wang L."/>
        </authorList>
    </citation>
    <scope>NUCLEOTIDE SEQUENCE [LARGE SCALE GENOMIC DNA]</scope>
    <source>
        <strain evidence="10">W13939</strain>
    </source>
</reference>
<keyword evidence="5 8" id="KW-1133">Transmembrane helix</keyword>
<evidence type="ECO:0000256" key="7">
    <source>
        <dbReference type="SAM" id="MobiDB-lite"/>
    </source>
</evidence>
<dbReference type="EMBL" id="CP055902">
    <property type="protein sequence ID" value="QKX61778.1"/>
    <property type="molecule type" value="Genomic_DNA"/>
</dbReference>
<proteinExistence type="predicted"/>
<dbReference type="Proteomes" id="UP000509510">
    <property type="component" value="Chromosome V"/>
</dbReference>
<keyword evidence="3" id="KW-1003">Cell membrane</keyword>
<feature type="transmembrane region" description="Helical" evidence="8">
    <location>
        <begin position="411"/>
        <end position="429"/>
    </location>
</feature>
<evidence type="ECO:0000256" key="4">
    <source>
        <dbReference type="ARBA" id="ARBA00022692"/>
    </source>
</evidence>
<feature type="transmembrane region" description="Helical" evidence="8">
    <location>
        <begin position="362"/>
        <end position="391"/>
    </location>
</feature>
<dbReference type="GeneID" id="55996418"/>
<dbReference type="OrthoDB" id="2119662at2759"/>
<evidence type="ECO:0000256" key="6">
    <source>
        <dbReference type="ARBA" id="ARBA00023136"/>
    </source>
</evidence>
<keyword evidence="6 8" id="KW-0472">Membrane</keyword>
<dbReference type="AlphaFoldDB" id="A0A7H8R730"/>
<evidence type="ECO:0000256" key="2">
    <source>
        <dbReference type="ARBA" id="ARBA00022448"/>
    </source>
</evidence>
<feature type="transmembrane region" description="Helical" evidence="8">
    <location>
        <begin position="41"/>
        <end position="60"/>
    </location>
</feature>
<evidence type="ECO:0000313" key="9">
    <source>
        <dbReference type="EMBL" id="QKX61778.1"/>
    </source>
</evidence>
<feature type="transmembrane region" description="Helical" evidence="8">
    <location>
        <begin position="115"/>
        <end position="138"/>
    </location>
</feature>
<feature type="transmembrane region" description="Helical" evidence="8">
    <location>
        <begin position="224"/>
        <end position="244"/>
    </location>
</feature>
<feature type="region of interest" description="Disordered" evidence="7">
    <location>
        <begin position="1"/>
        <end position="27"/>
    </location>
</feature>
<name>A0A7H8R730_TALRU</name>